<evidence type="ECO:0000313" key="1">
    <source>
        <dbReference type="EMBL" id="MBS0023220.1"/>
    </source>
</evidence>
<proteinExistence type="predicted"/>
<sequence>MDKLIAAHPLAQDSVREAHALIESTGERDKDALSGELAARGLPTLEELGRIQVQTTSSWWRLRRERKKILRKIERRAR</sequence>
<dbReference type="EMBL" id="JAGTUK010000001">
    <property type="protein sequence ID" value="MBS0023220.1"/>
    <property type="molecule type" value="Genomic_DNA"/>
</dbReference>
<comment type="caution">
    <text evidence="1">The sequence shown here is derived from an EMBL/GenBank/DDBJ whole genome shotgun (WGS) entry which is preliminary data.</text>
</comment>
<reference evidence="1 2" key="1">
    <citation type="submission" date="2021-04" db="EMBL/GenBank/DDBJ databases">
        <title>Whole genome analysis of root endophytic bacterium Microbacterium paraoxydans ku-mp colonizing RP-bio226 rice variety.</title>
        <authorList>
            <person name="Ulaganathan K."/>
            <person name="Latha B."/>
        </authorList>
    </citation>
    <scope>NUCLEOTIDE SEQUENCE [LARGE SCALE GENOMIC DNA]</scope>
    <source>
        <strain evidence="2">ku-mp</strain>
    </source>
</reference>
<organism evidence="1 2">
    <name type="scientific">Microbacterium paraoxydans</name>
    <dbReference type="NCBI Taxonomy" id="199592"/>
    <lineage>
        <taxon>Bacteria</taxon>
        <taxon>Bacillati</taxon>
        <taxon>Actinomycetota</taxon>
        <taxon>Actinomycetes</taxon>
        <taxon>Micrococcales</taxon>
        <taxon>Microbacteriaceae</taxon>
        <taxon>Microbacterium</taxon>
    </lineage>
</organism>
<accession>A0ABS5IJU9</accession>
<gene>
    <name evidence="1" type="ORF">KE274_03780</name>
</gene>
<evidence type="ECO:0000313" key="2">
    <source>
        <dbReference type="Proteomes" id="UP000678243"/>
    </source>
</evidence>
<keyword evidence="2" id="KW-1185">Reference proteome</keyword>
<name>A0ABS5IJU9_9MICO</name>
<protein>
    <submittedName>
        <fullName evidence="1">Uncharacterized protein</fullName>
    </submittedName>
</protein>
<dbReference type="Proteomes" id="UP000678243">
    <property type="component" value="Unassembled WGS sequence"/>
</dbReference>